<dbReference type="VEuPathDB" id="VectorBase:ISCW019689"/>
<dbReference type="Proteomes" id="UP000001555">
    <property type="component" value="Unassembled WGS sequence"/>
</dbReference>
<dbReference type="EnsemblMetazoa" id="ISCW019689-RA">
    <property type="protein sequence ID" value="ISCW019689-PA"/>
    <property type="gene ID" value="ISCW019689"/>
</dbReference>
<protein>
    <submittedName>
        <fullName evidence="1 2">Uncharacterized protein</fullName>
    </submittedName>
</protein>
<dbReference type="EMBL" id="DS803698">
    <property type="protein sequence ID" value="EEC10771.1"/>
    <property type="molecule type" value="Genomic_DNA"/>
</dbReference>
<sequence>MNVSAEVAMTGRGAKRRIGAHRCLPTGAHAAAAATRWPVGRGGRRLARASAGLRHAAVSGAACQRWSAGDRRCLITGQRRFTSAAARFMADN</sequence>
<evidence type="ECO:0000313" key="3">
    <source>
        <dbReference type="Proteomes" id="UP000001555"/>
    </source>
</evidence>
<organism>
    <name type="scientific">Ixodes scapularis</name>
    <name type="common">Black-legged tick</name>
    <name type="synonym">Deer tick</name>
    <dbReference type="NCBI Taxonomy" id="6945"/>
    <lineage>
        <taxon>Eukaryota</taxon>
        <taxon>Metazoa</taxon>
        <taxon>Ecdysozoa</taxon>
        <taxon>Arthropoda</taxon>
        <taxon>Chelicerata</taxon>
        <taxon>Arachnida</taxon>
        <taxon>Acari</taxon>
        <taxon>Parasitiformes</taxon>
        <taxon>Ixodida</taxon>
        <taxon>Ixodoidea</taxon>
        <taxon>Ixodidae</taxon>
        <taxon>Ixodinae</taxon>
        <taxon>Ixodes</taxon>
    </lineage>
</organism>
<dbReference type="AlphaFoldDB" id="B7PVZ9"/>
<dbReference type="PaxDb" id="6945-B7PVZ9"/>
<proteinExistence type="predicted"/>
<reference evidence="1 3" key="1">
    <citation type="submission" date="2008-03" db="EMBL/GenBank/DDBJ databases">
        <title>Annotation of Ixodes scapularis.</title>
        <authorList>
            <consortium name="Ixodes scapularis Genome Project Consortium"/>
            <person name="Caler E."/>
            <person name="Hannick L.I."/>
            <person name="Bidwell S."/>
            <person name="Joardar V."/>
            <person name="Thiagarajan M."/>
            <person name="Amedeo P."/>
            <person name="Galinsky K.J."/>
            <person name="Schobel S."/>
            <person name="Inman J."/>
            <person name="Hostetler J."/>
            <person name="Miller J."/>
            <person name="Hammond M."/>
            <person name="Megy K."/>
            <person name="Lawson D."/>
            <person name="Kodira C."/>
            <person name="Sutton G."/>
            <person name="Meyer J."/>
            <person name="Hill C.A."/>
            <person name="Birren B."/>
            <person name="Nene V."/>
            <person name="Collins F."/>
            <person name="Alarcon-Chaidez F."/>
            <person name="Wikel S."/>
            <person name="Strausberg R."/>
        </authorList>
    </citation>
    <scope>NUCLEOTIDE SEQUENCE [LARGE SCALE GENOMIC DNA]</scope>
    <source>
        <strain evidence="3">Wikel</strain>
        <strain evidence="1">Wikel colony</strain>
    </source>
</reference>
<dbReference type="EMBL" id="ABJB010161043">
    <property type="status" value="NOT_ANNOTATED_CDS"/>
    <property type="molecule type" value="Genomic_DNA"/>
</dbReference>
<reference evidence="2" key="2">
    <citation type="submission" date="2020-05" db="UniProtKB">
        <authorList>
            <consortium name="EnsemblMetazoa"/>
        </authorList>
    </citation>
    <scope>IDENTIFICATION</scope>
    <source>
        <strain evidence="2">wikel</strain>
    </source>
</reference>
<dbReference type="HOGENOM" id="CLU_2415718_0_0_1"/>
<evidence type="ECO:0000313" key="2">
    <source>
        <dbReference type="EnsemblMetazoa" id="ISCW019689-PA"/>
    </source>
</evidence>
<gene>
    <name evidence="1" type="ORF">IscW_ISCW019689</name>
</gene>
<name>B7PVZ9_IXOSC</name>
<keyword evidence="3" id="KW-1185">Reference proteome</keyword>
<dbReference type="VEuPathDB" id="VectorBase:ISCI019689"/>
<dbReference type="InParanoid" id="B7PVZ9"/>
<evidence type="ECO:0000313" key="1">
    <source>
        <dbReference type="EMBL" id="EEC10771.1"/>
    </source>
</evidence>
<accession>B7PVZ9</accession>